<comment type="similarity">
    <text evidence="5">Belongs to the peptidase T1B family.</text>
</comment>
<keyword evidence="2 5" id="KW-0647">Proteasome</keyword>
<keyword evidence="1 5" id="KW-0963">Cytoplasm</keyword>
<dbReference type="SUPFAM" id="SSF56235">
    <property type="entry name" value="N-terminal nucleophile aminohydrolases (Ntn hydrolases)"/>
    <property type="match status" value="1"/>
</dbReference>
<dbReference type="CDD" id="cd03758">
    <property type="entry name" value="proteasome_beta_type_2"/>
    <property type="match status" value="1"/>
</dbReference>
<comment type="function">
    <text evidence="5">Component of the proteasome, a multicatalytic proteinase complex which is characterized by its ability to cleave peptides with Arg, Phe, Tyr, Leu, and Glu adjacent to the leaving group at neutral or slightly basic pH. The proteasome has an ATP-dependent proteolytic activity.</text>
</comment>
<evidence type="ECO:0000256" key="1">
    <source>
        <dbReference type="ARBA" id="ARBA00022490"/>
    </source>
</evidence>
<comment type="subcellular location">
    <subcellularLocation>
        <location evidence="5">Cytoplasm</location>
    </subcellularLocation>
    <subcellularLocation>
        <location evidence="5">Nucleus</location>
    </subcellularLocation>
</comment>
<sequence length="243" mass="27704">MECLVGVAFRDFVLIAADMTNAHSIMVMKDAMIPKEYQTPIFFTSFPPKLSEKLKTKHFQTVLTKNGMDEDKLHKISDKLVMAISGESGDTTQFAEYIAKNIQLYKMRNGYELSPTAAANFTRRNLADYLRSRTPYFVNLLLAGYNDEGGAELYFIDYLASMVKVPYAAHGYGGFFSLSIMDRYYKADLSREDAYELMKKCVREIHKRLIVNLPNFKVQLIDKNGIQELPNITAKNLALEEAM</sequence>
<dbReference type="InterPro" id="IPR035206">
    <property type="entry name" value="Proteasome_beta2"/>
</dbReference>
<keyword evidence="3 5" id="KW-0539">Nucleus</keyword>
<evidence type="ECO:0000313" key="6">
    <source>
        <dbReference type="EMBL" id="KAJ4430374.1"/>
    </source>
</evidence>
<evidence type="ECO:0000313" key="7">
    <source>
        <dbReference type="Proteomes" id="UP001148838"/>
    </source>
</evidence>
<gene>
    <name evidence="6" type="ORF">ANN_22590</name>
</gene>
<dbReference type="Pfam" id="PF00227">
    <property type="entry name" value="Proteasome"/>
    <property type="match status" value="1"/>
</dbReference>
<keyword evidence="7" id="KW-1185">Reference proteome</keyword>
<dbReference type="EMBL" id="JAJSOF020000033">
    <property type="protein sequence ID" value="KAJ4430374.1"/>
    <property type="molecule type" value="Genomic_DNA"/>
</dbReference>
<dbReference type="InterPro" id="IPR029055">
    <property type="entry name" value="Ntn_hydrolases_N"/>
</dbReference>
<evidence type="ECO:0000256" key="2">
    <source>
        <dbReference type="ARBA" id="ARBA00022942"/>
    </source>
</evidence>
<dbReference type="PROSITE" id="PS51476">
    <property type="entry name" value="PROTEASOME_BETA_2"/>
    <property type="match status" value="1"/>
</dbReference>
<dbReference type="PANTHER" id="PTHR32194:SF2">
    <property type="entry name" value="PROTEASOME SUBUNIT BETA TYPE-1"/>
    <property type="match status" value="1"/>
</dbReference>
<comment type="caution">
    <text evidence="6">The sequence shown here is derived from an EMBL/GenBank/DDBJ whole genome shotgun (WGS) entry which is preliminary data.</text>
</comment>
<accession>A0ABQ8S8J7</accession>
<protein>
    <recommendedName>
        <fullName evidence="5">Proteasome subunit beta</fullName>
    </recommendedName>
</protein>
<organism evidence="6 7">
    <name type="scientific">Periplaneta americana</name>
    <name type="common">American cockroach</name>
    <name type="synonym">Blatta americana</name>
    <dbReference type="NCBI Taxonomy" id="6978"/>
    <lineage>
        <taxon>Eukaryota</taxon>
        <taxon>Metazoa</taxon>
        <taxon>Ecdysozoa</taxon>
        <taxon>Arthropoda</taxon>
        <taxon>Hexapoda</taxon>
        <taxon>Insecta</taxon>
        <taxon>Pterygota</taxon>
        <taxon>Neoptera</taxon>
        <taxon>Polyneoptera</taxon>
        <taxon>Dictyoptera</taxon>
        <taxon>Blattodea</taxon>
        <taxon>Blattoidea</taxon>
        <taxon>Blattidae</taxon>
        <taxon>Blattinae</taxon>
        <taxon>Periplaneta</taxon>
    </lineage>
</organism>
<reference evidence="6 7" key="1">
    <citation type="journal article" date="2022" name="Allergy">
        <title>Genome assembly and annotation of Periplaneta americana reveal a comprehensive cockroach allergen profile.</title>
        <authorList>
            <person name="Wang L."/>
            <person name="Xiong Q."/>
            <person name="Saelim N."/>
            <person name="Wang L."/>
            <person name="Nong W."/>
            <person name="Wan A.T."/>
            <person name="Shi M."/>
            <person name="Liu X."/>
            <person name="Cao Q."/>
            <person name="Hui J.H.L."/>
            <person name="Sookrung N."/>
            <person name="Leung T.F."/>
            <person name="Tungtrongchitr A."/>
            <person name="Tsui S.K.W."/>
        </authorList>
    </citation>
    <scope>NUCLEOTIDE SEQUENCE [LARGE SCALE GENOMIC DNA]</scope>
    <source>
        <strain evidence="6">PWHHKU_190912</strain>
    </source>
</reference>
<dbReference type="Proteomes" id="UP001148838">
    <property type="component" value="Unassembled WGS sequence"/>
</dbReference>
<name>A0ABQ8S8J7_PERAM</name>
<evidence type="ECO:0000256" key="5">
    <source>
        <dbReference type="RuleBase" id="RU004203"/>
    </source>
</evidence>
<proteinExistence type="inferred from homology"/>
<evidence type="ECO:0000256" key="3">
    <source>
        <dbReference type="ARBA" id="ARBA00023242"/>
    </source>
</evidence>
<comment type="subunit">
    <text evidence="5">Component of the proteasome complex.</text>
</comment>
<evidence type="ECO:0000256" key="4">
    <source>
        <dbReference type="ARBA" id="ARBA00026071"/>
    </source>
</evidence>
<dbReference type="Gene3D" id="3.60.20.10">
    <property type="entry name" value="Glutamine Phosphoribosylpyrophosphate, subunit 1, domain 1"/>
    <property type="match status" value="1"/>
</dbReference>
<comment type="subunit">
    <text evidence="4">The 26S proteasome consists of a 20S proteasome core and two 19S regulatory subunits. The 20S proteasome core is composed of 28 subunits that are arranged in four stacked rings, resulting in a barrel-shaped structure. The two end rings are each formed by seven alpha subunits, and the two central rings are each formed by seven beta subunits. The catalytic chamber with the active sites is on the inside of the barrel.</text>
</comment>
<dbReference type="InterPro" id="IPR023333">
    <property type="entry name" value="Proteasome_suB-type"/>
</dbReference>
<dbReference type="InterPro" id="IPR001353">
    <property type="entry name" value="Proteasome_sua/b"/>
</dbReference>
<dbReference type="PANTHER" id="PTHR32194">
    <property type="entry name" value="METALLOPROTEASE TLDD"/>
    <property type="match status" value="1"/>
</dbReference>